<proteinExistence type="predicted"/>
<sequence>MAMALHPEATFVGSALSAAMEMLPPATPLPQLGSSVMTPPLAE</sequence>
<dbReference type="EMBL" id="CADIKH010000270">
    <property type="protein sequence ID" value="CAB3775123.1"/>
    <property type="molecule type" value="Genomic_DNA"/>
</dbReference>
<evidence type="ECO:0000313" key="2">
    <source>
        <dbReference type="Proteomes" id="UP000494363"/>
    </source>
</evidence>
<dbReference type="AlphaFoldDB" id="A0A6J5F9S1"/>
<organism evidence="1 2">
    <name type="scientific">Paraburkholderia humisilvae</name>
    <dbReference type="NCBI Taxonomy" id="627669"/>
    <lineage>
        <taxon>Bacteria</taxon>
        <taxon>Pseudomonadati</taxon>
        <taxon>Pseudomonadota</taxon>
        <taxon>Betaproteobacteria</taxon>
        <taxon>Burkholderiales</taxon>
        <taxon>Burkholderiaceae</taxon>
        <taxon>Paraburkholderia</taxon>
    </lineage>
</organism>
<name>A0A6J5F9S1_9BURK</name>
<protein>
    <submittedName>
        <fullName evidence="1">Uncharacterized protein</fullName>
    </submittedName>
</protein>
<accession>A0A6J5F9S1</accession>
<keyword evidence="2" id="KW-1185">Reference proteome</keyword>
<dbReference type="Proteomes" id="UP000494363">
    <property type="component" value="Unassembled WGS sequence"/>
</dbReference>
<gene>
    <name evidence="1" type="ORF">LMG29542_08505</name>
</gene>
<evidence type="ECO:0000313" key="1">
    <source>
        <dbReference type="EMBL" id="CAB3775123.1"/>
    </source>
</evidence>
<reference evidence="1 2" key="1">
    <citation type="submission" date="2020-04" db="EMBL/GenBank/DDBJ databases">
        <authorList>
            <person name="De Canck E."/>
        </authorList>
    </citation>
    <scope>NUCLEOTIDE SEQUENCE [LARGE SCALE GENOMIC DNA]</scope>
    <source>
        <strain evidence="1 2">LMG 29542</strain>
    </source>
</reference>